<dbReference type="EMBL" id="CP070608">
    <property type="protein sequence ID" value="QSE95893.1"/>
    <property type="molecule type" value="Genomic_DNA"/>
</dbReference>
<reference evidence="2" key="1">
    <citation type="submission" date="2021-02" db="EMBL/GenBank/DDBJ databases">
        <title>Fulvivirga sp. S481 isolated from sea water.</title>
        <authorList>
            <person name="Bae S.S."/>
            <person name="Baek K."/>
        </authorList>
    </citation>
    <scope>NUCLEOTIDE SEQUENCE</scope>
    <source>
        <strain evidence="2">S481</strain>
    </source>
</reference>
<protein>
    <submittedName>
        <fullName evidence="2">YceI family protein</fullName>
    </submittedName>
</protein>
<accession>A0A974WDC4</accession>
<name>A0A974WDC4_9BACT</name>
<dbReference type="SUPFAM" id="SSF101874">
    <property type="entry name" value="YceI-like"/>
    <property type="match status" value="1"/>
</dbReference>
<dbReference type="InterPro" id="IPR036761">
    <property type="entry name" value="TTHA0802/YceI-like_sf"/>
</dbReference>
<dbReference type="PANTHER" id="PTHR34406:SF1">
    <property type="entry name" value="PROTEIN YCEI"/>
    <property type="match status" value="1"/>
</dbReference>
<evidence type="ECO:0000313" key="2">
    <source>
        <dbReference type="EMBL" id="QSE95893.1"/>
    </source>
</evidence>
<feature type="domain" description="Lipid/polyisoprenoid-binding YceI-like" evidence="1">
    <location>
        <begin position="4"/>
        <end position="140"/>
    </location>
</feature>
<dbReference type="Proteomes" id="UP000662783">
    <property type="component" value="Chromosome"/>
</dbReference>
<dbReference type="KEGG" id="fuv:JR347_09695"/>
<organism evidence="2 3">
    <name type="scientific">Fulvivirga lutea</name>
    <dbReference type="NCBI Taxonomy" id="2810512"/>
    <lineage>
        <taxon>Bacteria</taxon>
        <taxon>Pseudomonadati</taxon>
        <taxon>Bacteroidota</taxon>
        <taxon>Cytophagia</taxon>
        <taxon>Cytophagales</taxon>
        <taxon>Fulvivirgaceae</taxon>
        <taxon>Fulvivirga</taxon>
    </lineage>
</organism>
<dbReference type="Gene3D" id="2.40.128.110">
    <property type="entry name" value="Lipid/polyisoprenoid-binding, YceI-like"/>
    <property type="match status" value="1"/>
</dbReference>
<sequence length="179" mass="20506">MKKYKLDTDRSKILWTGKNKKMTINGEVEFEKGNFFVELDGKLVGKLKIDLKSIKLASNDDINENQEKDFLNHLASEDFFNVDEYPFAEYEIKEITEKDAEHTIFGILKMKEKAFGLNTTGKIDIEKNGIVAESSFKLSDVNKAITDKITQKYDGEPIESIHLKTYVKADISKEKSLNN</sequence>
<dbReference type="InterPro" id="IPR007372">
    <property type="entry name" value="Lipid/polyisoprenoid-bd_YceI"/>
</dbReference>
<dbReference type="RefSeq" id="WP_205720406.1">
    <property type="nucleotide sequence ID" value="NZ_CP070608.1"/>
</dbReference>
<evidence type="ECO:0000259" key="1">
    <source>
        <dbReference type="Pfam" id="PF04264"/>
    </source>
</evidence>
<dbReference type="PANTHER" id="PTHR34406">
    <property type="entry name" value="PROTEIN YCEI"/>
    <property type="match status" value="1"/>
</dbReference>
<proteinExistence type="predicted"/>
<evidence type="ECO:0000313" key="3">
    <source>
        <dbReference type="Proteomes" id="UP000662783"/>
    </source>
</evidence>
<dbReference type="Pfam" id="PF04264">
    <property type="entry name" value="YceI"/>
    <property type="match status" value="1"/>
</dbReference>
<dbReference type="AlphaFoldDB" id="A0A974WDC4"/>
<gene>
    <name evidence="2" type="ORF">JR347_09695</name>
</gene>
<keyword evidence="3" id="KW-1185">Reference proteome</keyword>